<evidence type="ECO:0000256" key="1">
    <source>
        <dbReference type="SAM" id="MobiDB-lite"/>
    </source>
</evidence>
<dbReference type="Proteomes" id="UP000250043">
    <property type="component" value="Unassembled WGS sequence"/>
</dbReference>
<name>A0A8E2DLI0_9APHY</name>
<evidence type="ECO:0000313" key="3">
    <source>
        <dbReference type="Proteomes" id="UP000250043"/>
    </source>
</evidence>
<feature type="region of interest" description="Disordered" evidence="1">
    <location>
        <begin position="1"/>
        <end position="26"/>
    </location>
</feature>
<keyword evidence="3" id="KW-1185">Reference proteome</keyword>
<reference evidence="2 3" key="1">
    <citation type="submission" date="2016-07" db="EMBL/GenBank/DDBJ databases">
        <title>Draft genome of the white-rot fungus Obba rivulosa 3A-2.</title>
        <authorList>
            <consortium name="DOE Joint Genome Institute"/>
            <person name="Miettinen O."/>
            <person name="Riley R."/>
            <person name="Acob R."/>
            <person name="Barry K."/>
            <person name="Cullen D."/>
            <person name="De Vries R."/>
            <person name="Hainaut M."/>
            <person name="Hatakka A."/>
            <person name="Henrissat B."/>
            <person name="Hilden K."/>
            <person name="Kuo R."/>
            <person name="Labutti K."/>
            <person name="Lipzen A."/>
            <person name="Makela M.R."/>
            <person name="Sandor L."/>
            <person name="Spatafora J.W."/>
            <person name="Grigoriev I.V."/>
            <person name="Hibbett D.S."/>
        </authorList>
    </citation>
    <scope>NUCLEOTIDE SEQUENCE [LARGE SCALE GENOMIC DNA]</scope>
    <source>
        <strain evidence="2 3">3A-2</strain>
    </source>
</reference>
<accession>A0A8E2DLI0</accession>
<proteinExistence type="predicted"/>
<sequence length="105" mass="11850">MSTGQRPPALLSSNATPRRSTLPAHNTDSRLPYLCILYYVALLSEFSDFVTASLKISDLKMKPNPQMSKWTASERQRNNVTAVTYRFSKRVLASFSCFFMCKSSS</sequence>
<evidence type="ECO:0000313" key="2">
    <source>
        <dbReference type="EMBL" id="OCH91061.1"/>
    </source>
</evidence>
<gene>
    <name evidence="2" type="ORF">OBBRIDRAFT_551740</name>
</gene>
<protein>
    <submittedName>
        <fullName evidence="2">Uncharacterized protein</fullName>
    </submittedName>
</protein>
<dbReference type="AlphaFoldDB" id="A0A8E2DLI0"/>
<dbReference type="EMBL" id="KV722392">
    <property type="protein sequence ID" value="OCH91061.1"/>
    <property type="molecule type" value="Genomic_DNA"/>
</dbReference>
<organism evidence="2 3">
    <name type="scientific">Obba rivulosa</name>
    <dbReference type="NCBI Taxonomy" id="1052685"/>
    <lineage>
        <taxon>Eukaryota</taxon>
        <taxon>Fungi</taxon>
        <taxon>Dikarya</taxon>
        <taxon>Basidiomycota</taxon>
        <taxon>Agaricomycotina</taxon>
        <taxon>Agaricomycetes</taxon>
        <taxon>Polyporales</taxon>
        <taxon>Gelatoporiaceae</taxon>
        <taxon>Obba</taxon>
    </lineage>
</organism>